<feature type="non-terminal residue" evidence="1">
    <location>
        <position position="1"/>
    </location>
</feature>
<sequence length="154" mass="17921">HNLKERVRTLEQYTRKKNVEISGIPVTASENVVEIVKDVGTALGVAVEESHINAAHRIPSYNKERPSSLIVQFQKKAQKDILIAKYKEARDLTARKINKAFPEQRVYVNDHLSPENKQFMSKLKQKCREIGYTYSWFRDGKFFARNKPEDKCVR</sequence>
<name>A0A1B6EUD5_9HEMI</name>
<dbReference type="Gene3D" id="3.30.70.1820">
    <property type="entry name" value="L1 transposable element, RRM domain"/>
    <property type="match status" value="1"/>
</dbReference>
<reference evidence="1" key="1">
    <citation type="submission" date="2015-11" db="EMBL/GenBank/DDBJ databases">
        <title>De novo transcriptome assembly of four potential Pierce s Disease insect vectors from Arizona vineyards.</title>
        <authorList>
            <person name="Tassone E.E."/>
        </authorList>
    </citation>
    <scope>NUCLEOTIDE SEQUENCE</scope>
</reference>
<organism evidence="1">
    <name type="scientific">Cuerna arida</name>
    <dbReference type="NCBI Taxonomy" id="1464854"/>
    <lineage>
        <taxon>Eukaryota</taxon>
        <taxon>Metazoa</taxon>
        <taxon>Ecdysozoa</taxon>
        <taxon>Arthropoda</taxon>
        <taxon>Hexapoda</taxon>
        <taxon>Insecta</taxon>
        <taxon>Pterygota</taxon>
        <taxon>Neoptera</taxon>
        <taxon>Paraneoptera</taxon>
        <taxon>Hemiptera</taxon>
        <taxon>Auchenorrhyncha</taxon>
        <taxon>Membracoidea</taxon>
        <taxon>Cicadellidae</taxon>
        <taxon>Cicadellinae</taxon>
        <taxon>Proconiini</taxon>
        <taxon>Cuerna</taxon>
    </lineage>
</organism>
<protein>
    <submittedName>
        <fullName evidence="1">Uncharacterized protein</fullName>
    </submittedName>
</protein>
<dbReference type="AlphaFoldDB" id="A0A1B6EUD5"/>
<accession>A0A1B6EUD5</accession>
<proteinExistence type="predicted"/>
<evidence type="ECO:0000313" key="1">
    <source>
        <dbReference type="EMBL" id="JAS41520.1"/>
    </source>
</evidence>
<gene>
    <name evidence="1" type="ORF">g.1650</name>
</gene>
<dbReference type="EMBL" id="GECZ01028249">
    <property type="protein sequence ID" value="JAS41520.1"/>
    <property type="molecule type" value="Transcribed_RNA"/>
</dbReference>
<feature type="non-terminal residue" evidence="1">
    <location>
        <position position="154"/>
    </location>
</feature>